<protein>
    <submittedName>
        <fullName evidence="7">NADH-quinone oxidoreductase subunit F</fullName>
    </submittedName>
</protein>
<dbReference type="GO" id="GO:0051539">
    <property type="term" value="F:4 iron, 4 sulfur cluster binding"/>
    <property type="evidence" value="ECO:0007669"/>
    <property type="project" value="UniProtKB-KW"/>
</dbReference>
<keyword evidence="3" id="KW-0479">Metal-binding</keyword>
<evidence type="ECO:0000256" key="2">
    <source>
        <dbReference type="ARBA" id="ARBA00022485"/>
    </source>
</evidence>
<dbReference type="InterPro" id="IPR011538">
    <property type="entry name" value="Nuo51_FMN-bd"/>
</dbReference>
<evidence type="ECO:0000256" key="1">
    <source>
        <dbReference type="ARBA" id="ARBA00007523"/>
    </source>
</evidence>
<dbReference type="InterPro" id="IPR037207">
    <property type="entry name" value="Nuop51_4Fe4S-bd_sf"/>
</dbReference>
<dbReference type="Gene3D" id="3.10.20.600">
    <property type="match status" value="1"/>
</dbReference>
<dbReference type="SMART" id="SM00928">
    <property type="entry name" value="NADH_4Fe-4S"/>
    <property type="match status" value="1"/>
</dbReference>
<keyword evidence="5" id="KW-0411">Iron-sulfur</keyword>
<dbReference type="GO" id="GO:0046872">
    <property type="term" value="F:metal ion binding"/>
    <property type="evidence" value="ECO:0007669"/>
    <property type="project" value="UniProtKB-KW"/>
</dbReference>
<dbReference type="Gene3D" id="3.40.50.11540">
    <property type="entry name" value="NADH-ubiquinone oxidoreductase 51kDa subunit"/>
    <property type="match status" value="1"/>
</dbReference>
<evidence type="ECO:0000313" key="8">
    <source>
        <dbReference type="Proteomes" id="UP000266287"/>
    </source>
</evidence>
<name>A0A399FWX3_UNCN2</name>
<evidence type="ECO:0000313" key="7">
    <source>
        <dbReference type="EMBL" id="RII00671.1"/>
    </source>
</evidence>
<dbReference type="GO" id="GO:0010181">
    <property type="term" value="F:FMN binding"/>
    <property type="evidence" value="ECO:0007669"/>
    <property type="project" value="InterPro"/>
</dbReference>
<proteinExistence type="inferred from homology"/>
<dbReference type="GO" id="GO:0008137">
    <property type="term" value="F:NADH dehydrogenase (ubiquinone) activity"/>
    <property type="evidence" value="ECO:0007669"/>
    <property type="project" value="InterPro"/>
</dbReference>
<comment type="caution">
    <text evidence="7">The sequence shown here is derived from an EMBL/GenBank/DDBJ whole genome shotgun (WGS) entry which is preliminary data.</text>
</comment>
<evidence type="ECO:0000256" key="3">
    <source>
        <dbReference type="ARBA" id="ARBA00022723"/>
    </source>
</evidence>
<dbReference type="InterPro" id="IPR019554">
    <property type="entry name" value="Soluble_ligand-bd"/>
</dbReference>
<keyword evidence="4" id="KW-0408">Iron</keyword>
<accession>A0A399FWX3</accession>
<reference evidence="7 8" key="1">
    <citation type="submission" date="2018-08" db="EMBL/GenBank/DDBJ databases">
        <title>Draft genome of candidate division NPL-UPA2 bacterium Unc8 that adapted to ultra-basic serpentinizing groundwater.</title>
        <authorList>
            <person name="Ishii S."/>
            <person name="Suzuki S."/>
            <person name="Nealson K.H."/>
        </authorList>
    </citation>
    <scope>NUCLEOTIDE SEQUENCE [LARGE SCALE GENOMIC DNA]</scope>
    <source>
        <strain evidence="7">Unc8</strain>
    </source>
</reference>
<evidence type="ECO:0000259" key="6">
    <source>
        <dbReference type="SMART" id="SM00928"/>
    </source>
</evidence>
<dbReference type="SUPFAM" id="SSF140490">
    <property type="entry name" value="Nqo1C-terminal domain-like"/>
    <property type="match status" value="1"/>
</dbReference>
<evidence type="ECO:0000256" key="4">
    <source>
        <dbReference type="ARBA" id="ARBA00023004"/>
    </source>
</evidence>
<evidence type="ECO:0000256" key="5">
    <source>
        <dbReference type="ARBA" id="ARBA00023014"/>
    </source>
</evidence>
<dbReference type="Gene3D" id="1.20.1440.230">
    <property type="entry name" value="NADH-ubiquinone oxidoreductase 51kDa subunit, iron-sulphur binding domain"/>
    <property type="match status" value="1"/>
</dbReference>
<dbReference type="SUPFAM" id="SSF142019">
    <property type="entry name" value="Nqo1 FMN-binding domain-like"/>
    <property type="match status" value="1"/>
</dbReference>
<sequence length="400" mass="44093">MMAQQRIVLRNCGVIDPMQISTYLDRDGFKALKKALAGVTQEQIIDEIKLSGLRGRGGAGFPCGLKWELAGKAQVDEKYVICNADEGEIGTFKDRYILERDPFTLIEAMAIAGYAIGAKRGYIYLRAEYHCLLDLLKNAIGQAKEGGFLDQFDIDIREGAGAYICGEESALMDSIEGKRGEVRYRPPFPPSRGLWGKPTIINNVETLMNIPQIIFNGGHWFSQLGTEQSKGTKVFSVSGDVKKPGVYELVLGSRLRELVEGLALAEKVKMVQVGGATGRIIPYEMIDMPLAFESILGAGAIIVFNETRDIIDIVYRVMEFLAEECCGKCTPCREGTEVMVEILERFSRGGGLETDISLLEEVASAMMLSSLCGLGQAAPIPVVNSLQYFRSVYENRIRQN</sequence>
<dbReference type="PANTHER" id="PTHR43578">
    <property type="entry name" value="NADH-QUINONE OXIDOREDUCTASE SUBUNIT F"/>
    <property type="match status" value="1"/>
</dbReference>
<dbReference type="FunFam" id="1.20.1440.230:FF:000001">
    <property type="entry name" value="Mitochondrial NADH dehydrogenase flavoprotein 1"/>
    <property type="match status" value="1"/>
</dbReference>
<dbReference type="Proteomes" id="UP000266287">
    <property type="component" value="Unassembled WGS sequence"/>
</dbReference>
<comment type="similarity">
    <text evidence="1">Belongs to the complex I 51 kDa subunit family.</text>
</comment>
<dbReference type="InterPro" id="IPR019575">
    <property type="entry name" value="Nuop51_4Fe4S-bd"/>
</dbReference>
<dbReference type="InterPro" id="IPR001949">
    <property type="entry name" value="NADH-UbQ_OxRdtase_51kDa_CS"/>
</dbReference>
<keyword evidence="2" id="KW-0004">4Fe-4S</keyword>
<dbReference type="InterPro" id="IPR037225">
    <property type="entry name" value="Nuo51_FMN-bd_sf"/>
</dbReference>
<dbReference type="SUPFAM" id="SSF142984">
    <property type="entry name" value="Nqo1 middle domain-like"/>
    <property type="match status" value="1"/>
</dbReference>
<feature type="domain" description="NADH-ubiquinone oxidoreductase 51kDa subunit iron-sulphur binding" evidence="6">
    <location>
        <begin position="311"/>
        <end position="356"/>
    </location>
</feature>
<dbReference type="AlphaFoldDB" id="A0A399FWX3"/>
<dbReference type="Pfam" id="PF10531">
    <property type="entry name" value="SLBB"/>
    <property type="match status" value="1"/>
</dbReference>
<dbReference type="Pfam" id="PF10589">
    <property type="entry name" value="NADH_4Fe-4S"/>
    <property type="match status" value="1"/>
</dbReference>
<dbReference type="Gene3D" id="6.10.250.1450">
    <property type="match status" value="1"/>
</dbReference>
<gene>
    <name evidence="7" type="ORF">B9J77_01215</name>
</gene>
<dbReference type="PANTHER" id="PTHR43578:SF3">
    <property type="entry name" value="NADH-QUINONE OXIDOREDUCTASE SUBUNIT F"/>
    <property type="match status" value="1"/>
</dbReference>
<dbReference type="FunFam" id="3.40.50.11540:FF:000001">
    <property type="entry name" value="NADH dehydrogenase [ubiquinone] flavoprotein 1, mitochondrial"/>
    <property type="match status" value="1"/>
</dbReference>
<dbReference type="Pfam" id="PF01512">
    <property type="entry name" value="Complex1_51K"/>
    <property type="match status" value="1"/>
</dbReference>
<organism evidence="7 8">
    <name type="scientific">candidate division NPL-UPA2 bacterium Unc8</name>
    <dbReference type="NCBI Taxonomy" id="1980939"/>
    <lineage>
        <taxon>Bacteria</taxon>
    </lineage>
</organism>
<dbReference type="PROSITE" id="PS00644">
    <property type="entry name" value="COMPLEX1_51K_1"/>
    <property type="match status" value="1"/>
</dbReference>
<dbReference type="EMBL" id="NDHY01000002">
    <property type="protein sequence ID" value="RII00671.1"/>
    <property type="molecule type" value="Genomic_DNA"/>
</dbReference>